<dbReference type="EMBL" id="KU643196">
    <property type="protein sequence ID" value="AOF40288.1"/>
    <property type="molecule type" value="mRNA"/>
</dbReference>
<feature type="chain" id="PRO_5008548607" evidence="1">
    <location>
        <begin position="22"/>
        <end position="81"/>
    </location>
</feature>
<keyword evidence="1" id="KW-0732">Signal</keyword>
<proteinExistence type="evidence at transcript level"/>
<sequence length="81" mass="9267">MKLRAIAFVLIFSIIFTVIQGKDIGKRTSIKRQSNPEQNYELQQQKKCFEFCMGSGSVTFKECQQNCKMPGYSVSFTSDVQ</sequence>
<dbReference type="AlphaFoldDB" id="A0A1B3IJC7"/>
<reference evidence="2" key="1">
    <citation type="journal article" date="2016" name="J. Proteomics">
        <title>Transcriptomic analysis of the venom glands from the scorpion Hadogenes troglodytes revealed unique and extremely high diversity of the venom peptides.</title>
        <authorList>
            <person name="Zhong J."/>
            <person name="Zeng X.C."/>
            <person name="Zeng X."/>
            <person name="Nie Y."/>
            <person name="Zhang L."/>
            <person name="Wu S."/>
            <person name="Bao A."/>
        </authorList>
    </citation>
    <scope>NUCLEOTIDE SEQUENCE</scope>
</reference>
<organism evidence="2">
    <name type="scientific">Hadogenes troglodytes</name>
    <dbReference type="NCBI Taxonomy" id="1577150"/>
    <lineage>
        <taxon>Eukaryota</taxon>
        <taxon>Metazoa</taxon>
        <taxon>Ecdysozoa</taxon>
        <taxon>Arthropoda</taxon>
        <taxon>Chelicerata</taxon>
        <taxon>Arachnida</taxon>
        <taxon>Scorpiones</taxon>
        <taxon>Iurida</taxon>
        <taxon>Scorpionoidea</taxon>
        <taxon>Hemiscorpiidae</taxon>
        <taxon>Hadogenes</taxon>
    </lineage>
</organism>
<name>A0A1B3IJC7_9SCOR</name>
<evidence type="ECO:0000256" key="1">
    <source>
        <dbReference type="SAM" id="SignalP"/>
    </source>
</evidence>
<protein>
    <submittedName>
        <fullName evidence="2">Venom peptide Htgkr30</fullName>
    </submittedName>
</protein>
<accession>A0A1B3IJC7</accession>
<evidence type="ECO:0000313" key="2">
    <source>
        <dbReference type="EMBL" id="AOF40288.1"/>
    </source>
</evidence>
<feature type="signal peptide" evidence="1">
    <location>
        <begin position="1"/>
        <end position="21"/>
    </location>
</feature>